<reference evidence="2" key="1">
    <citation type="submission" date="2020-03" db="EMBL/GenBank/DDBJ databases">
        <title>Castanea mollissima Vanexum genome sequencing.</title>
        <authorList>
            <person name="Staton M."/>
        </authorList>
    </citation>
    <scope>NUCLEOTIDE SEQUENCE</scope>
    <source>
        <tissue evidence="2">Leaf</tissue>
    </source>
</reference>
<evidence type="ECO:0000313" key="2">
    <source>
        <dbReference type="EMBL" id="KAF3967314.1"/>
    </source>
</evidence>
<gene>
    <name evidence="2" type="ORF">CMV_008677</name>
</gene>
<dbReference type="Proteomes" id="UP000737018">
    <property type="component" value="Unassembled WGS sequence"/>
</dbReference>
<dbReference type="AlphaFoldDB" id="A0A8J4RFQ4"/>
<feature type="region of interest" description="Disordered" evidence="1">
    <location>
        <begin position="56"/>
        <end position="101"/>
    </location>
</feature>
<accession>A0A8J4RFQ4</accession>
<dbReference type="EMBL" id="JRKL02000917">
    <property type="protein sequence ID" value="KAF3967314.1"/>
    <property type="molecule type" value="Genomic_DNA"/>
</dbReference>
<organism evidence="2 3">
    <name type="scientific">Castanea mollissima</name>
    <name type="common">Chinese chestnut</name>
    <dbReference type="NCBI Taxonomy" id="60419"/>
    <lineage>
        <taxon>Eukaryota</taxon>
        <taxon>Viridiplantae</taxon>
        <taxon>Streptophyta</taxon>
        <taxon>Embryophyta</taxon>
        <taxon>Tracheophyta</taxon>
        <taxon>Spermatophyta</taxon>
        <taxon>Magnoliopsida</taxon>
        <taxon>eudicotyledons</taxon>
        <taxon>Gunneridae</taxon>
        <taxon>Pentapetalae</taxon>
        <taxon>rosids</taxon>
        <taxon>fabids</taxon>
        <taxon>Fagales</taxon>
        <taxon>Fagaceae</taxon>
        <taxon>Castanea</taxon>
    </lineage>
</organism>
<feature type="compositionally biased region" description="Basic and acidic residues" evidence="1">
    <location>
        <begin position="64"/>
        <end position="86"/>
    </location>
</feature>
<feature type="region of interest" description="Disordered" evidence="1">
    <location>
        <begin position="1"/>
        <end position="42"/>
    </location>
</feature>
<proteinExistence type="predicted"/>
<name>A0A8J4RFQ4_9ROSI</name>
<comment type="caution">
    <text evidence="2">The sequence shown here is derived from an EMBL/GenBank/DDBJ whole genome shotgun (WGS) entry which is preliminary data.</text>
</comment>
<keyword evidence="3" id="KW-1185">Reference proteome</keyword>
<evidence type="ECO:0000313" key="3">
    <source>
        <dbReference type="Proteomes" id="UP000737018"/>
    </source>
</evidence>
<sequence length="101" mass="11538">MKKTGKSYKPNGKSEERKDRKSRTSMSGSPKKRGHGGKFTWVGDDYSQLEIGFESGGVFGVKDPNFEDPDKTFTRQDEEQRRDEEKRHRKSDAAAEEAVPR</sequence>
<dbReference type="OrthoDB" id="781057at2759"/>
<evidence type="ECO:0000256" key="1">
    <source>
        <dbReference type="SAM" id="MobiDB-lite"/>
    </source>
</evidence>
<protein>
    <submittedName>
        <fullName evidence="2">Uncharacterized protein</fullName>
    </submittedName>
</protein>